<feature type="transmembrane region" description="Helical" evidence="14">
    <location>
        <begin position="109"/>
        <end position="129"/>
    </location>
</feature>
<keyword evidence="9 13" id="KW-0830">Ubiquinone</keyword>
<proteinExistence type="inferred from homology"/>
<evidence type="ECO:0000256" key="3">
    <source>
        <dbReference type="ARBA" id="ARBA00010535"/>
    </source>
</evidence>
<comment type="subcellular location">
    <subcellularLocation>
        <location evidence="2 12">Mitochondrion inner membrane</location>
        <topology evidence="2 12">Multi-pass membrane protein</topology>
    </subcellularLocation>
</comment>
<feature type="transmembrane region" description="Helical" evidence="14">
    <location>
        <begin position="256"/>
        <end position="274"/>
    </location>
</feature>
<keyword evidence="6 12" id="KW-0812">Transmembrane</keyword>
<sequence>MKQFTFYFMNNIMALFMVTIFILIGVAFLTLFERKILGYTHYRKGPNKISMWGLLQPFSDVMKLLTKEFFYPKKSNFNFFFIAPFIMFMLIFSMWMIYPFHTNLFKWDLSSLFILCLLSMSVYGLMMSGWSSNSHFSMLGSIRSIAQSISYEITLSISLLLNLFLMNSLNIMNTPILQKYLWMIMFMWPSSMIMMLSMLAELNRTPFDLSEGESELVSGFNIEYSSHGFAMIFMSEYTSIMFLMFLFNLMYFCNNLLIMNFYFILILFIYFIVWSRLTLPRIRYDLLMYFCWIFMLPLILILFCLYLLMKLSMELMIF</sequence>
<evidence type="ECO:0000256" key="8">
    <source>
        <dbReference type="ARBA" id="ARBA00022989"/>
    </source>
</evidence>
<reference evidence="15" key="1">
    <citation type="journal article" date="2010" name="BMC Genomics">
        <title>Comparative mitogenomics of Braconidae (Insecta: Hymenoptera) and the phylogenetic utility of mitochondrial genomes with special reference to Holometabolous insects.</title>
        <authorList>
            <person name="Wei S.J."/>
            <person name="Shi M."/>
            <person name="Sharkey M.J."/>
            <person name="van Achterberg C."/>
            <person name="Chen X.X."/>
        </authorList>
    </citation>
    <scope>NUCLEOTIDE SEQUENCE</scope>
</reference>
<dbReference type="EMBL" id="GU097655">
    <property type="protein sequence ID" value="ACY09445.1"/>
    <property type="molecule type" value="Genomic_DNA"/>
</dbReference>
<evidence type="ECO:0000256" key="9">
    <source>
        <dbReference type="ARBA" id="ARBA00023075"/>
    </source>
</evidence>
<evidence type="ECO:0000256" key="7">
    <source>
        <dbReference type="ARBA" id="ARBA00022792"/>
    </source>
</evidence>
<comment type="catalytic activity">
    <reaction evidence="13">
        <text>a ubiquinone + NADH + 5 H(+)(in) = a ubiquinol + NAD(+) + 4 H(+)(out)</text>
        <dbReference type="Rhea" id="RHEA:29091"/>
        <dbReference type="Rhea" id="RHEA-COMP:9565"/>
        <dbReference type="Rhea" id="RHEA-COMP:9566"/>
        <dbReference type="ChEBI" id="CHEBI:15378"/>
        <dbReference type="ChEBI" id="CHEBI:16389"/>
        <dbReference type="ChEBI" id="CHEBI:17976"/>
        <dbReference type="ChEBI" id="CHEBI:57540"/>
        <dbReference type="ChEBI" id="CHEBI:57945"/>
        <dbReference type="EC" id="7.1.1.2"/>
    </reaction>
</comment>
<keyword evidence="10 13" id="KW-0496">Mitochondrion</keyword>
<dbReference type="HAMAP" id="MF_01350">
    <property type="entry name" value="NDH1_NuoH"/>
    <property type="match status" value="1"/>
</dbReference>
<feature type="transmembrane region" description="Helical" evidence="14">
    <location>
        <begin position="149"/>
        <end position="168"/>
    </location>
</feature>
<feature type="transmembrane region" description="Helical" evidence="14">
    <location>
        <begin position="77"/>
        <end position="97"/>
    </location>
</feature>
<evidence type="ECO:0000256" key="13">
    <source>
        <dbReference type="RuleBase" id="RU000473"/>
    </source>
</evidence>
<dbReference type="PROSITE" id="PS00668">
    <property type="entry name" value="COMPLEX1_ND1_2"/>
    <property type="match status" value="1"/>
</dbReference>
<evidence type="ECO:0000256" key="14">
    <source>
        <dbReference type="SAM" id="Phobius"/>
    </source>
</evidence>
<feature type="transmembrane region" description="Helical" evidence="14">
    <location>
        <begin position="180"/>
        <end position="200"/>
    </location>
</feature>
<keyword evidence="8 14" id="KW-1133">Transmembrane helix</keyword>
<evidence type="ECO:0000313" key="15">
    <source>
        <dbReference type="EMBL" id="ACY09445.1"/>
    </source>
</evidence>
<feature type="transmembrane region" description="Helical" evidence="14">
    <location>
        <begin position="286"/>
        <end position="308"/>
    </location>
</feature>
<dbReference type="AlphaFoldDB" id="D8WHC5"/>
<geneLocation type="mitochondrion" evidence="15"/>
<evidence type="ECO:0000256" key="6">
    <source>
        <dbReference type="ARBA" id="ARBA00022692"/>
    </source>
</evidence>
<evidence type="ECO:0000256" key="2">
    <source>
        <dbReference type="ARBA" id="ARBA00004448"/>
    </source>
</evidence>
<protein>
    <recommendedName>
        <fullName evidence="4 13">NADH-ubiquinone oxidoreductase chain 1</fullName>
        <ecNumber evidence="13">7.1.1.2</ecNumber>
    </recommendedName>
</protein>
<comment type="function">
    <text evidence="1">Core subunit of the mitochondrial membrane respiratory chain NADH dehydrogenase (Complex I) that is believed to belong to the minimal assembly required for catalysis. Complex I functions in the transfer of electrons from NADH to the respiratory chain. The immediate electron acceptor for the enzyme is believed to be ubiquinone.</text>
</comment>
<keyword evidence="7" id="KW-0999">Mitochondrion inner membrane</keyword>
<evidence type="ECO:0000256" key="10">
    <source>
        <dbReference type="ARBA" id="ARBA00023128"/>
    </source>
</evidence>
<keyword evidence="12" id="KW-0520">NAD</keyword>
<dbReference type="GO" id="GO:0003954">
    <property type="term" value="F:NADH dehydrogenase activity"/>
    <property type="evidence" value="ECO:0007669"/>
    <property type="project" value="TreeGrafter"/>
</dbReference>
<dbReference type="InterPro" id="IPR001694">
    <property type="entry name" value="NADH_UbQ_OxRdtase_su1/FPO"/>
</dbReference>
<dbReference type="GO" id="GO:0008137">
    <property type="term" value="F:NADH dehydrogenase (ubiquinone) activity"/>
    <property type="evidence" value="ECO:0007669"/>
    <property type="project" value="UniProtKB-EC"/>
</dbReference>
<keyword evidence="5" id="KW-0813">Transport</keyword>
<organism evidence="15">
    <name type="scientific">Diachasmimorpha longicaudata</name>
    <dbReference type="NCBI Taxonomy" id="58733"/>
    <lineage>
        <taxon>Eukaryota</taxon>
        <taxon>Metazoa</taxon>
        <taxon>Ecdysozoa</taxon>
        <taxon>Arthropoda</taxon>
        <taxon>Hexapoda</taxon>
        <taxon>Insecta</taxon>
        <taxon>Pterygota</taxon>
        <taxon>Neoptera</taxon>
        <taxon>Endopterygota</taxon>
        <taxon>Hymenoptera</taxon>
        <taxon>Apocrita</taxon>
        <taxon>Ichneumonoidea</taxon>
        <taxon>Braconidae</taxon>
        <taxon>Opiinae</taxon>
        <taxon>Diachasmimorpha</taxon>
    </lineage>
</organism>
<gene>
    <name evidence="15" type="primary">ND1</name>
</gene>
<dbReference type="Pfam" id="PF00146">
    <property type="entry name" value="NADHdh"/>
    <property type="match status" value="1"/>
</dbReference>
<evidence type="ECO:0000256" key="11">
    <source>
        <dbReference type="ARBA" id="ARBA00023136"/>
    </source>
</evidence>
<dbReference type="PANTHER" id="PTHR11432:SF3">
    <property type="entry name" value="NADH-UBIQUINONE OXIDOREDUCTASE CHAIN 1"/>
    <property type="match status" value="1"/>
</dbReference>
<dbReference type="GO" id="GO:0009060">
    <property type="term" value="P:aerobic respiration"/>
    <property type="evidence" value="ECO:0007669"/>
    <property type="project" value="TreeGrafter"/>
</dbReference>
<evidence type="ECO:0000256" key="12">
    <source>
        <dbReference type="RuleBase" id="RU000471"/>
    </source>
</evidence>
<comment type="similarity">
    <text evidence="3 12">Belongs to the complex I subunit 1 family.</text>
</comment>
<name>D8WHC5_9HYME</name>
<keyword evidence="11 14" id="KW-0472">Membrane</keyword>
<accession>D8WHC5</accession>
<dbReference type="GO" id="GO:0005743">
    <property type="term" value="C:mitochondrial inner membrane"/>
    <property type="evidence" value="ECO:0007669"/>
    <property type="project" value="UniProtKB-SubCell"/>
</dbReference>
<dbReference type="EC" id="7.1.1.2" evidence="13"/>
<feature type="transmembrane region" description="Helical" evidence="14">
    <location>
        <begin position="228"/>
        <end position="249"/>
    </location>
</feature>
<dbReference type="PANTHER" id="PTHR11432">
    <property type="entry name" value="NADH DEHYDROGENASE SUBUNIT 1"/>
    <property type="match status" value="1"/>
</dbReference>
<evidence type="ECO:0000256" key="5">
    <source>
        <dbReference type="ARBA" id="ARBA00022448"/>
    </source>
</evidence>
<evidence type="ECO:0000256" key="1">
    <source>
        <dbReference type="ARBA" id="ARBA00003257"/>
    </source>
</evidence>
<feature type="transmembrane region" description="Helical" evidence="14">
    <location>
        <begin position="12"/>
        <end position="32"/>
    </location>
</feature>
<evidence type="ECO:0000256" key="4">
    <source>
        <dbReference type="ARBA" id="ARBA00021009"/>
    </source>
</evidence>
<dbReference type="InterPro" id="IPR018086">
    <property type="entry name" value="NADH_UbQ_OxRdtase_su1_CS"/>
</dbReference>